<name>A6USW0_METVS</name>
<proteinExistence type="predicted"/>
<dbReference type="EMBL" id="CP000742">
    <property type="protein sequence ID" value="ABR55582.1"/>
    <property type="molecule type" value="Genomic_DNA"/>
</dbReference>
<dbReference type="eggNOG" id="arCOG01766">
    <property type="taxonomic scope" value="Archaea"/>
</dbReference>
<dbReference type="STRING" id="406327.Mevan_1690"/>
<dbReference type="InterPro" id="IPR007366">
    <property type="entry name" value="DUF432"/>
</dbReference>
<dbReference type="KEGG" id="mvn:Mevan_1690"/>
<dbReference type="GeneID" id="5325226"/>
<evidence type="ECO:0000313" key="2">
    <source>
        <dbReference type="Proteomes" id="UP000001107"/>
    </source>
</evidence>
<dbReference type="AlphaFoldDB" id="A6USW0"/>
<dbReference type="OrthoDB" id="59763at2157"/>
<evidence type="ECO:0000313" key="1">
    <source>
        <dbReference type="EMBL" id="ABR55582.1"/>
    </source>
</evidence>
<gene>
    <name evidence="1" type="ordered locus">Mevan_1690</name>
</gene>
<reference evidence="1" key="1">
    <citation type="submission" date="2007-06" db="EMBL/GenBank/DDBJ databases">
        <title>Complete sequence of Methanococcus vannielii SB.</title>
        <authorList>
            <consortium name="US DOE Joint Genome Institute"/>
            <person name="Copeland A."/>
            <person name="Lucas S."/>
            <person name="Lapidus A."/>
            <person name="Barry K."/>
            <person name="Glavina del Rio T."/>
            <person name="Dalin E."/>
            <person name="Tice H."/>
            <person name="Pitluck S."/>
            <person name="Chain P."/>
            <person name="Malfatti S."/>
            <person name="Shin M."/>
            <person name="Vergez L."/>
            <person name="Schmutz J."/>
            <person name="Larimer F."/>
            <person name="Land M."/>
            <person name="Hauser L."/>
            <person name="Kyrpides N."/>
            <person name="Anderson I."/>
            <person name="Sieprawska-Lupa M."/>
            <person name="Whitman W.B."/>
            <person name="Richardson P."/>
        </authorList>
    </citation>
    <scope>NUCLEOTIDE SEQUENCE [LARGE SCALE GENOMIC DNA]</scope>
    <source>
        <strain evidence="1">SB</strain>
    </source>
</reference>
<sequence>MFGYKPLMPEKFKVFDFEIEIEEYNNLIRYKRGKYSCLIKKSSYSLKIIPSPATGYGVHYMSIFFEEPVVVPPKDSFKGYCEAPFEVEVTIGTSHLDHFKVGKEKYCLYGTVDVGDISRYHKSPVYTEEPESYCNVKFILSNGSNEWKTFEKLVFPIWDTIMFYSENKAYYPTVVNMAKNGNVEMINTIKSPKSGLNGTKNVTPVSGFLRRI</sequence>
<protein>
    <recommendedName>
        <fullName evidence="3">DUF432 domain-containing protein</fullName>
    </recommendedName>
</protein>
<organism evidence="1 2">
    <name type="scientific">Methanococcus vannielii (strain ATCC 35089 / DSM 1224 / JCM 13029 / OCM 148 / SB)</name>
    <dbReference type="NCBI Taxonomy" id="406327"/>
    <lineage>
        <taxon>Archaea</taxon>
        <taxon>Methanobacteriati</taxon>
        <taxon>Methanobacteriota</taxon>
        <taxon>Methanomada group</taxon>
        <taxon>Methanococci</taxon>
        <taxon>Methanococcales</taxon>
        <taxon>Methanococcaceae</taxon>
        <taxon>Methanococcus</taxon>
    </lineage>
</organism>
<dbReference type="Pfam" id="PF04254">
    <property type="entry name" value="DUF432"/>
    <property type="match status" value="1"/>
</dbReference>
<dbReference type="RefSeq" id="WP_012066495.1">
    <property type="nucleotide sequence ID" value="NC_009634.1"/>
</dbReference>
<dbReference type="PIRSF" id="PIRSF019202">
    <property type="entry name" value="UCP019202"/>
    <property type="match status" value="1"/>
</dbReference>
<evidence type="ECO:0008006" key="3">
    <source>
        <dbReference type="Google" id="ProtNLM"/>
    </source>
</evidence>
<keyword evidence="2" id="KW-1185">Reference proteome</keyword>
<accession>A6USW0</accession>
<dbReference type="HOGENOM" id="CLU_1324065_0_0_2"/>
<dbReference type="Proteomes" id="UP000001107">
    <property type="component" value="Chromosome"/>
</dbReference>